<protein>
    <submittedName>
        <fullName evidence="1">Uncharacterized protein</fullName>
    </submittedName>
</protein>
<keyword evidence="2" id="KW-1185">Reference proteome</keyword>
<evidence type="ECO:0000313" key="1">
    <source>
        <dbReference type="EMBL" id="KAK6924257.1"/>
    </source>
</evidence>
<feature type="non-terminal residue" evidence="1">
    <location>
        <position position="1"/>
    </location>
</feature>
<proteinExistence type="predicted"/>
<name>A0AAN8Z4A8_9MAGN</name>
<comment type="caution">
    <text evidence="1">The sequence shown here is derived from an EMBL/GenBank/DDBJ whole genome shotgun (WGS) entry which is preliminary data.</text>
</comment>
<dbReference type="Proteomes" id="UP001370490">
    <property type="component" value="Unassembled WGS sequence"/>
</dbReference>
<dbReference type="AlphaFoldDB" id="A0AAN8Z4A8"/>
<dbReference type="EMBL" id="JBAMMX010000017">
    <property type="protein sequence ID" value="KAK6924257.1"/>
    <property type="molecule type" value="Genomic_DNA"/>
</dbReference>
<gene>
    <name evidence="1" type="ORF">RJ641_010457</name>
</gene>
<feature type="non-terminal residue" evidence="1">
    <location>
        <position position="179"/>
    </location>
</feature>
<sequence>RISDAVELLEKGKELQAQGDFIQALTYFTQNLLVDPIFFSIGSDRSSKIGGERHVRVLCQCPDLALDFRRLKITETSHSQRMQRVGRALALYEFGVRDEAIAEMEDVSISLKGYPVNMKILDSQFFESYEVHAALAAVLYEHKHVVLLAENQFAIATLLDPHYTDLSYEREAKHWPPSL</sequence>
<reference evidence="1 2" key="1">
    <citation type="submission" date="2023-12" db="EMBL/GenBank/DDBJ databases">
        <title>A high-quality genome assembly for Dillenia turbinata (Dilleniales).</title>
        <authorList>
            <person name="Chanderbali A."/>
        </authorList>
    </citation>
    <scope>NUCLEOTIDE SEQUENCE [LARGE SCALE GENOMIC DNA]</scope>
    <source>
        <strain evidence="1">LSX21</strain>
        <tissue evidence="1">Leaf</tissue>
    </source>
</reference>
<evidence type="ECO:0000313" key="2">
    <source>
        <dbReference type="Proteomes" id="UP001370490"/>
    </source>
</evidence>
<dbReference type="PANTHER" id="PTHR37910:SF2">
    <property type="entry name" value="EXPRESSED PROTEIN"/>
    <property type="match status" value="1"/>
</dbReference>
<accession>A0AAN8Z4A8</accession>
<dbReference type="PANTHER" id="PTHR37910">
    <property type="entry name" value="EXPRESSED PROTEIN"/>
    <property type="match status" value="1"/>
</dbReference>
<organism evidence="1 2">
    <name type="scientific">Dillenia turbinata</name>
    <dbReference type="NCBI Taxonomy" id="194707"/>
    <lineage>
        <taxon>Eukaryota</taxon>
        <taxon>Viridiplantae</taxon>
        <taxon>Streptophyta</taxon>
        <taxon>Embryophyta</taxon>
        <taxon>Tracheophyta</taxon>
        <taxon>Spermatophyta</taxon>
        <taxon>Magnoliopsida</taxon>
        <taxon>eudicotyledons</taxon>
        <taxon>Gunneridae</taxon>
        <taxon>Pentapetalae</taxon>
        <taxon>Dilleniales</taxon>
        <taxon>Dilleniaceae</taxon>
        <taxon>Dillenia</taxon>
    </lineage>
</organism>